<feature type="compositionally biased region" description="Pro residues" evidence="1">
    <location>
        <begin position="330"/>
        <end position="342"/>
    </location>
</feature>
<name>A0A238F6H2_9BASI</name>
<reference evidence="3" key="1">
    <citation type="submission" date="2016-09" db="EMBL/GenBank/DDBJ databases">
        <authorList>
            <person name="Jeantristanb JTB J.-T."/>
            <person name="Ricardo R."/>
        </authorList>
    </citation>
    <scope>NUCLEOTIDE SEQUENCE [LARGE SCALE GENOMIC DNA]</scope>
</reference>
<evidence type="ECO:0000313" key="3">
    <source>
        <dbReference type="Proteomes" id="UP000198372"/>
    </source>
</evidence>
<dbReference type="Pfam" id="PF13805">
    <property type="entry name" value="Pil1"/>
    <property type="match status" value="1"/>
</dbReference>
<feature type="compositionally biased region" description="Basic residues" evidence="1">
    <location>
        <begin position="557"/>
        <end position="566"/>
    </location>
</feature>
<accession>A0A238F6H2</accession>
<keyword evidence="3" id="KW-1185">Reference proteome</keyword>
<gene>
    <name evidence="2" type="ORF">BQ2448_886</name>
</gene>
<feature type="compositionally biased region" description="Polar residues" evidence="1">
    <location>
        <begin position="395"/>
        <end position="404"/>
    </location>
</feature>
<feature type="region of interest" description="Disordered" evidence="1">
    <location>
        <begin position="714"/>
        <end position="917"/>
    </location>
</feature>
<feature type="region of interest" description="Disordered" evidence="1">
    <location>
        <begin position="538"/>
        <end position="589"/>
    </location>
</feature>
<dbReference type="OrthoDB" id="3358861at2759"/>
<dbReference type="PANTHER" id="PTHR31962">
    <property type="entry name" value="SPHINGOLIPID LONG CHAIN BASE-RESPONSIVE PROTEIN PIL1"/>
    <property type="match status" value="1"/>
</dbReference>
<sequence length="941" mass="99294">MPSLHDTRVLENLIKAEKNAEASFKAYTKDAASAASALSAWSVADSGDTQDIMASSYSILHRIVIIPDWDLEVITLASRFGRGDDFDVSIRIFQLASAVTESRRAHATALHVYRVSLKDVLAREQALKTVVRDREILVGKLMKLGNKKPNDSALHSHQAKLDDAQRELTACETYLQDEEIALSHAKRQTFRVGLAERMVSLGELGRVMDKSAHESHGLLVALGQDGEGDRPHFDRFEHRDDESIASDSITPSHSASQAMSRSSSSSSLEDQIVEQTMLRPSSRAQANGSTAVERAASPHRSKSPTFALGPIASGAPPDRLVSRQPTVRATPPPAPRPILGPVPTAPRPVSAYLAQEAAAASALPSFEIPKAPTHVATRRPTDDSSDEEETRDFVANQNGLSRAQCSAHYPNDMPTSTSYVANRLQRHAPPSDTSSIAGGSKVSKRRGSIFGGLAALFKKKERRVDDSAARAAVMGGNSWDTRIDRNVFIAQKGANGGRAASVAPSRLRPGNDSSDDEPTQRNLVRVVNDPKMRAKAMSDLGRSRAASLHTVTTETVKKKKATKRAAKAASDSGTISPSTRPINHPSPTFLARPVSTVIAPATEETPSVKKKKKVSSSEGAATIVLSAEKLGIPTNAGASTATRPSQLSRSNTVTSNATVATATTGTVKKKKKKVVDDAAPAVPPVPSAAKNQSVPTAIDLAASLPSARGTVYDTLTSPLPLPNGTPVSRPSSPAPVDAAPKANKVPKALAETGKRAKKESALHGNATWVSHPSAATALPKKAGHAGEGQESMMSVVDRAEAEAVAEPSRKYGSSAAATTATTQRDVSSAGTPGALAKRKSVRLTENQLVAPSHQAMSSPASSIRSGQGAAPRHGILLNSNSPNGQGSSDVGASSTWNTRVPASRTVDDSSDEDEDAVAYRKARKAFSKALKDKGKGKAVEQ</sequence>
<evidence type="ECO:0000313" key="2">
    <source>
        <dbReference type="EMBL" id="SCV68765.1"/>
    </source>
</evidence>
<feature type="compositionally biased region" description="Polar residues" evidence="1">
    <location>
        <begin position="571"/>
        <end position="581"/>
    </location>
</feature>
<dbReference type="AlphaFoldDB" id="A0A238F6H2"/>
<proteinExistence type="predicted"/>
<dbReference type="InterPro" id="IPR028245">
    <property type="entry name" value="PIL1/LSP1"/>
</dbReference>
<protein>
    <submittedName>
        <fullName evidence="2">BQ2448_886 protein</fullName>
    </submittedName>
</protein>
<feature type="compositionally biased region" description="Polar residues" evidence="1">
    <location>
        <begin position="278"/>
        <end position="290"/>
    </location>
</feature>
<dbReference type="GO" id="GO:0036286">
    <property type="term" value="C:eisosome filament"/>
    <property type="evidence" value="ECO:0007669"/>
    <property type="project" value="TreeGrafter"/>
</dbReference>
<feature type="region of interest" description="Disordered" evidence="1">
    <location>
        <begin position="370"/>
        <end position="411"/>
    </location>
</feature>
<feature type="compositionally biased region" description="Polar residues" evidence="1">
    <location>
        <begin position="843"/>
        <end position="865"/>
    </location>
</feature>
<dbReference type="STRING" id="269621.A0A238F6H2"/>
<feature type="region of interest" description="Disordered" evidence="1">
    <location>
        <begin position="494"/>
        <end position="521"/>
    </location>
</feature>
<feature type="region of interest" description="Disordered" evidence="1">
    <location>
        <begin position="241"/>
        <end position="342"/>
    </location>
</feature>
<dbReference type="PANTHER" id="PTHR31962:SF1">
    <property type="entry name" value="SPHINGOLIPID LONG CHAIN BASE-RESPONSIVE PROTEIN PIL1"/>
    <property type="match status" value="1"/>
</dbReference>
<dbReference type="GO" id="GO:0070941">
    <property type="term" value="P:eisosome assembly"/>
    <property type="evidence" value="ECO:0007669"/>
    <property type="project" value="TreeGrafter"/>
</dbReference>
<feature type="compositionally biased region" description="Low complexity" evidence="1">
    <location>
        <begin position="651"/>
        <end position="666"/>
    </location>
</feature>
<dbReference type="EMBL" id="FMSP01000003">
    <property type="protein sequence ID" value="SCV68765.1"/>
    <property type="molecule type" value="Genomic_DNA"/>
</dbReference>
<feature type="compositionally biased region" description="Polar residues" evidence="1">
    <location>
        <begin position="636"/>
        <end position="650"/>
    </location>
</feature>
<dbReference type="Proteomes" id="UP000198372">
    <property type="component" value="Unassembled WGS sequence"/>
</dbReference>
<feature type="region of interest" description="Disordered" evidence="1">
    <location>
        <begin position="631"/>
        <end position="692"/>
    </location>
</feature>
<dbReference type="GO" id="GO:0006897">
    <property type="term" value="P:endocytosis"/>
    <property type="evidence" value="ECO:0007669"/>
    <property type="project" value="TreeGrafter"/>
</dbReference>
<feature type="compositionally biased region" description="Low complexity" evidence="1">
    <location>
        <begin position="252"/>
        <end position="267"/>
    </location>
</feature>
<feature type="compositionally biased region" description="Basic and acidic residues" evidence="1">
    <location>
        <begin position="752"/>
        <end position="761"/>
    </location>
</feature>
<organism evidence="2 3">
    <name type="scientific">Microbotryum intermedium</name>
    <dbReference type="NCBI Taxonomy" id="269621"/>
    <lineage>
        <taxon>Eukaryota</taxon>
        <taxon>Fungi</taxon>
        <taxon>Dikarya</taxon>
        <taxon>Basidiomycota</taxon>
        <taxon>Pucciniomycotina</taxon>
        <taxon>Microbotryomycetes</taxon>
        <taxon>Microbotryales</taxon>
        <taxon>Microbotryaceae</taxon>
        <taxon>Microbotryum</taxon>
    </lineage>
</organism>
<dbReference type="Gene3D" id="1.20.1270.60">
    <property type="entry name" value="Arfaptin homology (AH) domain/BAR domain"/>
    <property type="match status" value="2"/>
</dbReference>
<feature type="compositionally biased region" description="Polar residues" evidence="1">
    <location>
        <begin position="877"/>
        <end position="900"/>
    </location>
</feature>
<dbReference type="InterPro" id="IPR027267">
    <property type="entry name" value="AH/BAR_dom_sf"/>
</dbReference>
<evidence type="ECO:0000256" key="1">
    <source>
        <dbReference type="SAM" id="MobiDB-lite"/>
    </source>
</evidence>
<dbReference type="GO" id="GO:0008289">
    <property type="term" value="F:lipid binding"/>
    <property type="evidence" value="ECO:0007669"/>
    <property type="project" value="TreeGrafter"/>
</dbReference>
<dbReference type="GO" id="GO:0005886">
    <property type="term" value="C:plasma membrane"/>
    <property type="evidence" value="ECO:0007669"/>
    <property type="project" value="TreeGrafter"/>
</dbReference>